<dbReference type="GO" id="GO:0003824">
    <property type="term" value="F:catalytic activity"/>
    <property type="evidence" value="ECO:0007669"/>
    <property type="project" value="InterPro"/>
</dbReference>
<dbReference type="InterPro" id="IPR023213">
    <property type="entry name" value="CAT-like_dom_sf"/>
</dbReference>
<dbReference type="InterPro" id="IPR010060">
    <property type="entry name" value="NRPS_synth"/>
</dbReference>
<dbReference type="GO" id="GO:0044550">
    <property type="term" value="P:secondary metabolite biosynthetic process"/>
    <property type="evidence" value="ECO:0007669"/>
    <property type="project" value="TreeGrafter"/>
</dbReference>
<dbReference type="PROSITE" id="PS00012">
    <property type="entry name" value="PHOSPHOPANTETHEINE"/>
    <property type="match status" value="1"/>
</dbReference>
<dbReference type="Gene3D" id="3.30.559.30">
    <property type="entry name" value="Nonribosomal peptide synthetase, condensation domain"/>
    <property type="match status" value="2"/>
</dbReference>
<evidence type="ECO:0000313" key="5">
    <source>
        <dbReference type="EMBL" id="SKD10361.1"/>
    </source>
</evidence>
<dbReference type="InterPro" id="IPR010071">
    <property type="entry name" value="AA_adenyl_dom"/>
</dbReference>
<dbReference type="EMBL" id="FUZZ01000006">
    <property type="protein sequence ID" value="SKD10361.1"/>
    <property type="molecule type" value="Genomic_DNA"/>
</dbReference>
<dbReference type="PANTHER" id="PTHR45527">
    <property type="entry name" value="NONRIBOSOMAL PEPTIDE SYNTHETASE"/>
    <property type="match status" value="1"/>
</dbReference>
<dbReference type="Proteomes" id="UP000190166">
    <property type="component" value="Unassembled WGS sequence"/>
</dbReference>
<reference evidence="5 6" key="1">
    <citation type="submission" date="2017-02" db="EMBL/GenBank/DDBJ databases">
        <authorList>
            <person name="Peterson S.W."/>
        </authorList>
    </citation>
    <scope>NUCLEOTIDE SEQUENCE [LARGE SCALE GENOMIC DNA]</scope>
    <source>
        <strain evidence="5 6">DSM 18108</strain>
    </source>
</reference>
<dbReference type="PROSITE" id="PS50075">
    <property type="entry name" value="CARRIER"/>
    <property type="match status" value="2"/>
</dbReference>
<dbReference type="Gene3D" id="3.40.50.980">
    <property type="match status" value="2"/>
</dbReference>
<dbReference type="STRING" id="393003.SAMN05660461_6273"/>
<dbReference type="InterPro" id="IPR001242">
    <property type="entry name" value="Condensation_dom"/>
</dbReference>
<dbReference type="Gene3D" id="1.10.1200.10">
    <property type="entry name" value="ACP-like"/>
    <property type="match status" value="2"/>
</dbReference>
<dbReference type="InterPro" id="IPR042099">
    <property type="entry name" value="ANL_N_sf"/>
</dbReference>
<keyword evidence="3" id="KW-0597">Phosphoprotein</keyword>
<dbReference type="GO" id="GO:0043041">
    <property type="term" value="P:amino acid activation for nonribosomal peptide biosynthetic process"/>
    <property type="evidence" value="ECO:0007669"/>
    <property type="project" value="TreeGrafter"/>
</dbReference>
<dbReference type="Pfam" id="PF00668">
    <property type="entry name" value="Condensation"/>
    <property type="match status" value="2"/>
</dbReference>
<organism evidence="5 6">
    <name type="scientific">Chitinophaga ginsengisegetis</name>
    <dbReference type="NCBI Taxonomy" id="393003"/>
    <lineage>
        <taxon>Bacteria</taxon>
        <taxon>Pseudomonadati</taxon>
        <taxon>Bacteroidota</taxon>
        <taxon>Chitinophagia</taxon>
        <taxon>Chitinophagales</taxon>
        <taxon>Chitinophagaceae</taxon>
        <taxon>Chitinophaga</taxon>
    </lineage>
</organism>
<dbReference type="Pfam" id="PF00501">
    <property type="entry name" value="AMP-binding"/>
    <property type="match status" value="2"/>
</dbReference>
<feature type="domain" description="Carrier" evidence="4">
    <location>
        <begin position="1622"/>
        <end position="1696"/>
    </location>
</feature>
<dbReference type="SUPFAM" id="SSF52777">
    <property type="entry name" value="CoA-dependent acyltransferases"/>
    <property type="match status" value="4"/>
</dbReference>
<name>A0A1T5PCA3_9BACT</name>
<keyword evidence="6" id="KW-1185">Reference proteome</keyword>
<dbReference type="Pfam" id="PF00550">
    <property type="entry name" value="PP-binding"/>
    <property type="match status" value="2"/>
</dbReference>
<evidence type="ECO:0000256" key="1">
    <source>
        <dbReference type="ARBA" id="ARBA00001957"/>
    </source>
</evidence>
<dbReference type="InterPro" id="IPR020845">
    <property type="entry name" value="AMP-binding_CS"/>
</dbReference>
<dbReference type="NCBIfam" id="TIGR01720">
    <property type="entry name" value="NRPS-para261"/>
    <property type="match status" value="1"/>
</dbReference>
<dbReference type="SUPFAM" id="SSF47336">
    <property type="entry name" value="ACP-like"/>
    <property type="match status" value="2"/>
</dbReference>
<dbReference type="RefSeq" id="WP_079473497.1">
    <property type="nucleotide sequence ID" value="NZ_FUZZ01000006.1"/>
</dbReference>
<dbReference type="Gene3D" id="3.40.50.12780">
    <property type="entry name" value="N-terminal domain of ligase-like"/>
    <property type="match status" value="1"/>
</dbReference>
<comment type="cofactor">
    <cofactor evidence="1">
        <name>pantetheine 4'-phosphate</name>
        <dbReference type="ChEBI" id="CHEBI:47942"/>
    </cofactor>
</comment>
<gene>
    <name evidence="5" type="ORF">SAMN05660461_6273</name>
</gene>
<dbReference type="PANTHER" id="PTHR45527:SF1">
    <property type="entry name" value="FATTY ACID SYNTHASE"/>
    <property type="match status" value="1"/>
</dbReference>
<feature type="domain" description="Carrier" evidence="4">
    <location>
        <begin position="577"/>
        <end position="652"/>
    </location>
</feature>
<dbReference type="InterPro" id="IPR036736">
    <property type="entry name" value="ACP-like_sf"/>
</dbReference>
<evidence type="ECO:0000256" key="2">
    <source>
        <dbReference type="ARBA" id="ARBA00022450"/>
    </source>
</evidence>
<dbReference type="SUPFAM" id="SSF56801">
    <property type="entry name" value="Acetyl-CoA synthetase-like"/>
    <property type="match status" value="2"/>
</dbReference>
<evidence type="ECO:0000313" key="6">
    <source>
        <dbReference type="Proteomes" id="UP000190166"/>
    </source>
</evidence>
<dbReference type="InterPro" id="IPR006162">
    <property type="entry name" value="Ppantetheine_attach_site"/>
</dbReference>
<dbReference type="InterPro" id="IPR045851">
    <property type="entry name" value="AMP-bd_C_sf"/>
</dbReference>
<proteinExistence type="predicted"/>
<dbReference type="Gene3D" id="3.30.559.10">
    <property type="entry name" value="Chloramphenicol acetyltransferase-like domain"/>
    <property type="match status" value="2"/>
</dbReference>
<dbReference type="Gene3D" id="3.30.300.30">
    <property type="match status" value="2"/>
</dbReference>
<dbReference type="Gene3D" id="2.30.38.10">
    <property type="entry name" value="Luciferase, Domain 3"/>
    <property type="match status" value="1"/>
</dbReference>
<dbReference type="FunFam" id="3.40.50.980:FF:000001">
    <property type="entry name" value="Non-ribosomal peptide synthetase"/>
    <property type="match status" value="1"/>
</dbReference>
<evidence type="ECO:0000259" key="4">
    <source>
        <dbReference type="PROSITE" id="PS50075"/>
    </source>
</evidence>
<dbReference type="NCBIfam" id="TIGR01733">
    <property type="entry name" value="AA-adenyl-dom"/>
    <property type="match status" value="1"/>
</dbReference>
<dbReference type="InterPro" id="IPR009081">
    <property type="entry name" value="PP-bd_ACP"/>
</dbReference>
<evidence type="ECO:0000256" key="3">
    <source>
        <dbReference type="ARBA" id="ARBA00022553"/>
    </source>
</evidence>
<dbReference type="InterPro" id="IPR000873">
    <property type="entry name" value="AMP-dep_synth/lig_dom"/>
</dbReference>
<dbReference type="CDD" id="cd19531">
    <property type="entry name" value="LCL_NRPS-like"/>
    <property type="match status" value="1"/>
</dbReference>
<dbReference type="GO" id="GO:0031177">
    <property type="term" value="F:phosphopantetheine binding"/>
    <property type="evidence" value="ECO:0007669"/>
    <property type="project" value="TreeGrafter"/>
</dbReference>
<protein>
    <submittedName>
        <fullName evidence="5">Non-ribosomal peptide synthase domain TIGR01720/amino acid adenylation domain-containing protein</fullName>
    </submittedName>
</protein>
<keyword evidence="2" id="KW-0596">Phosphopantetheine</keyword>
<dbReference type="GO" id="GO:0005737">
    <property type="term" value="C:cytoplasm"/>
    <property type="evidence" value="ECO:0007669"/>
    <property type="project" value="TreeGrafter"/>
</dbReference>
<sequence length="2160" mass="244106">MRITNLTQLIQAQSTLGDAGITFIESHTDEHFLLYKDLYEKALQCLLVLQKRGVCRNDEVILQIDDNKSLLIAFWACILGGMIPVPLATGGTDMHRQKLFNVWKILNRPHLISSAAHFEKMTGYALSNSLFSSSDEISKRYINESEVLSAGAAAEPVTVSPQDIAFIQFSSGSTGNPKGIVLTHENLITNIQGISNAAQYSVSDSTLSWMPLTHDMGMIGFHLNPLLHGMNQCLIPTSLFVRRPALWLDALSRHRATITCSPNFGYRYFLKHYTPNDHHDWNLSSLRIIYNGAEPISTKICKEFTDSMKRFGLREQAMRPVYGLAEASVAVTISDLDSDVVAVMVNRNHVNINDKVVFSEETADAVSFADVGKPVDGCSLRVADDDDHPVDAAVIGHIQIKGNNVTKGYYNDKQASGQVFSADGWLKTGDLGFLSDKGSLFVTGRAKDIIFINGQNFYPHDIERIAEEIDTIELNKIAVGGFFNRNTQRDEVIAFVLHRGELSSFIQTATQLKKLINTRCGFEIDQVIPVKNIPRTTSGKLQRFKLIAQYLDGKYRETTNALFRLTEDAANDFDVFHPETPIEQKLFDIWQRVLKYPHFDGKGHFFENGGDSLRASEVCMLVKKELGVEMGLEVLFRYPAIPALAAEIANLEKAAPYHSIPRAAPSDTYVLSAAQKRMYYTWEVDQTSTAYNIPVTLKIDGPVNREKLKAAIETLISRHEVLRMSFKDPQQPVYRIHETVALPFDYITSTPENLDQLFRELITPFDLHQSPLFKIRLVNIPGQQHYLFLDFHHIICDGISVNIFIQELFECYRGDELPSIPVTYSDYSDWEHRMFASGSLQRQELFWKQQLAQSVPVLDLPIDFNRPVIFNPKGEKLEVLLDKDITAGLSRIATQYACSLNTLLFTLYSVLLSKYSRQPQVAIGIAAAGRTHPDLLNIVGMFVNSLPLICDIPANTFFPDLLEKHHHLLTAVLDNQDYPFERMIQQAGAPADASRNRLFDTMFVYQNIGYDHMKTGDLQVQRHFFDPGIAKFDLSMEVFYYDQTLKYVIEYNTSLFKKETAERISGHFANLVKQITQKPDVSIHEINLLSGVEYQDIIHHFNDTAADFPLHTTIHEQFRRQAEATPEAIAIEYGDDTITYRQLNEQADRLSFILRSKGINTESIVAVLMDRRPELMVTILAVLKTGACFLPIDISTPVRRISYMLTDSRASMMITGKEESDLPEVALLLSELPLLEILDISSLTLPENVPATYSPAEPNSLAYIIYTSGTTGNPKGVMIEHHSLVNYIIWASDMYVKKEEAAFPLYTSISFDLTITSLFLPLVTGNRIVIYSAAEDEFLMRRVVLDNKVAVVKATPSHLILIASCISREVARNSKIKRFIVGGEELTRSIAAEIHLLFGSHIEIYNEYGPTEATVGCMIHQFDPADKAAAVPIGIPAANTRIYVLDDSLKPVPIGVKGELYISGEGVARGYLGSQELTGQKIINDPFVTGLRMYKTGDIAKRLPSGLIEYIGRTDKQIKISGHRIDLTEIEHQVATYEGIASSVVIIRDGKKSPVIVAYYIVSGRQETISEPLLRSYLSDRLPYYAMPAYFIQLDAYPLTSNGKVDHAALPAVEFSETSDVREIDAHDKTFIAIWNEVFGVDNISASDNFFELGGDSIKAIQILSRLADEGFMLTIKDILIYQTIRQIVSNLQNTESRQEYEQGYIEGSRELMPIEAWFFDQDFQRPDFYNHSMLLSFHEEIDLHLLQLSFQALIRQHDGVRINYDPRRETLFYNKHHRDNPFTITSYDLDVQGQEMKGICMSLKSSFDISRDLLLKAAVFRMGGNHRMLFITAHHLIVDGVSWRILLKDLYTTYKSLKNNSPVKFPAKTATAREWYDALLRYPHVEGNAAELAFWQSVANVPFSLPLDKRPADWRTMNAASEKRTIDKAGTRALLKLAHQVYKSDITILLNAALALSVRDWTGKNVCVIEQENHGRYLDGLNISRTVGWFTSMYPQQLQLHEGSLEAVIREVREQMTHVPGNGLGYGIFRYLHQTLQVSREKLSEIRFNYLGQFDQEFDNDLFAYSDDARGSNTDPENVMTAKLELNVIVLKNTLEIDIQYNRLAHEKATIQSFADNLVKWLLHMMAYNKFREELPVTSFSLGARADGLDDDELSVLFN</sequence>
<accession>A0A1T5PCA3</accession>
<dbReference type="PROSITE" id="PS00455">
    <property type="entry name" value="AMP_BINDING"/>
    <property type="match status" value="2"/>
</dbReference>